<dbReference type="AlphaFoldDB" id="A0A2P5YL91"/>
<dbReference type="Proteomes" id="UP000239757">
    <property type="component" value="Unassembled WGS sequence"/>
</dbReference>
<reference evidence="1 2" key="1">
    <citation type="submission" date="2015-01" db="EMBL/GenBank/DDBJ databases">
        <title>Genome of allotetraploid Gossypium barbadense reveals genomic plasticity and fiber elongation in cotton evolution.</title>
        <authorList>
            <person name="Chen X."/>
            <person name="Liu X."/>
            <person name="Zhao B."/>
            <person name="Zheng H."/>
            <person name="Hu Y."/>
            <person name="Lu G."/>
            <person name="Yang C."/>
            <person name="Chen J."/>
            <person name="Shan C."/>
            <person name="Zhang L."/>
            <person name="Zhou Y."/>
            <person name="Wang L."/>
            <person name="Guo W."/>
            <person name="Bai Y."/>
            <person name="Ruan J."/>
            <person name="Shangguan X."/>
            <person name="Mao Y."/>
            <person name="Jiang J."/>
            <person name="Zhu Y."/>
            <person name="Lei J."/>
            <person name="Kang H."/>
            <person name="Chen S."/>
            <person name="He X."/>
            <person name="Wang R."/>
            <person name="Wang Y."/>
            <person name="Chen J."/>
            <person name="Wang L."/>
            <person name="Yu S."/>
            <person name="Wang B."/>
            <person name="Wei J."/>
            <person name="Song S."/>
            <person name="Lu X."/>
            <person name="Gao Z."/>
            <person name="Gu W."/>
            <person name="Deng X."/>
            <person name="Ma D."/>
            <person name="Wang S."/>
            <person name="Liang W."/>
            <person name="Fang L."/>
            <person name="Cai C."/>
            <person name="Zhu X."/>
            <person name="Zhou B."/>
            <person name="Zhang Y."/>
            <person name="Chen Z."/>
            <person name="Xu S."/>
            <person name="Zhu R."/>
            <person name="Wang S."/>
            <person name="Zhang T."/>
            <person name="Zhao G."/>
        </authorList>
    </citation>
    <scope>NUCLEOTIDE SEQUENCE [LARGE SCALE GENOMIC DNA]</scope>
    <source>
        <strain evidence="2">cv. Xinhai21</strain>
        <tissue evidence="1">Leaf</tissue>
    </source>
</reference>
<sequence length="318" mass="36282">MQLPFKMRKALAKMPNAVKFLKEILTNKRKLDEVSHVELNVEISSKNLYEPCSSNKKEPIYEERRLQIEKLDEWQIQKLRKLNKPKLSQDELNTSPNHLKVGDKVLPDAVDPRITTSEPNEEIPLTVLCIFPYGIVEVIHPKFGTFKRTTVPTSKKKKGVASSSGPTAKIRHLFLEFPLGPQEELFQILQARPLGMADAVRALLTTELWGLFFEIIELTYLKLAMDLCSTFYLQVIMTNFDNPRMVQFCLGGLVRQLSVPEFRIALGLYMEEFIDDNELDTLLHGIHYSPSKCWKDLVLTSASYGPSRFKASALALSL</sequence>
<gene>
    <name evidence="1" type="ORF">GOBAR_AA04272</name>
</gene>
<evidence type="ECO:0000313" key="1">
    <source>
        <dbReference type="EMBL" id="PPS16308.1"/>
    </source>
</evidence>
<evidence type="ECO:0000313" key="2">
    <source>
        <dbReference type="Proteomes" id="UP000239757"/>
    </source>
</evidence>
<proteinExistence type="predicted"/>
<organism evidence="1 2">
    <name type="scientific">Gossypium barbadense</name>
    <name type="common">Sea Island cotton</name>
    <name type="synonym">Hibiscus barbadensis</name>
    <dbReference type="NCBI Taxonomy" id="3634"/>
    <lineage>
        <taxon>Eukaryota</taxon>
        <taxon>Viridiplantae</taxon>
        <taxon>Streptophyta</taxon>
        <taxon>Embryophyta</taxon>
        <taxon>Tracheophyta</taxon>
        <taxon>Spermatophyta</taxon>
        <taxon>Magnoliopsida</taxon>
        <taxon>eudicotyledons</taxon>
        <taxon>Gunneridae</taxon>
        <taxon>Pentapetalae</taxon>
        <taxon>rosids</taxon>
        <taxon>malvids</taxon>
        <taxon>Malvales</taxon>
        <taxon>Malvaceae</taxon>
        <taxon>Malvoideae</taxon>
        <taxon>Gossypium</taxon>
    </lineage>
</organism>
<name>A0A2P5YL91_GOSBA</name>
<accession>A0A2P5YL91</accession>
<protein>
    <submittedName>
        <fullName evidence="1">Uncharacterized protein</fullName>
    </submittedName>
</protein>
<dbReference type="EMBL" id="KZ663041">
    <property type="protein sequence ID" value="PPS16308.1"/>
    <property type="molecule type" value="Genomic_DNA"/>
</dbReference>